<sequence>MCKQGWWLSGLHVSWHKADAYALMPCCQTCHLTTFLPPEALKVFVNIGLDLCVGTWLHHTVLGQIPIQIPLTGYVLEGLYFQHDERPKSPIGLATRRRLPLGTGNQVTHNTRDRFSSSWTIQRKVYILDLEPPFETLSGTCCPALERARCLRWIIIGGLS</sequence>
<evidence type="ECO:0000313" key="1">
    <source>
        <dbReference type="EMBL" id="KAH7911290.1"/>
    </source>
</evidence>
<name>A0ACB8ADU1_9AGAM</name>
<protein>
    <submittedName>
        <fullName evidence="1">Uncharacterized protein</fullName>
    </submittedName>
</protein>
<comment type="caution">
    <text evidence="1">The sequence shown here is derived from an EMBL/GenBank/DDBJ whole genome shotgun (WGS) entry which is preliminary data.</text>
</comment>
<reference evidence="1" key="1">
    <citation type="journal article" date="2021" name="New Phytol.">
        <title>Evolutionary innovations through gain and loss of genes in the ectomycorrhizal Boletales.</title>
        <authorList>
            <person name="Wu G."/>
            <person name="Miyauchi S."/>
            <person name="Morin E."/>
            <person name="Kuo A."/>
            <person name="Drula E."/>
            <person name="Varga T."/>
            <person name="Kohler A."/>
            <person name="Feng B."/>
            <person name="Cao Y."/>
            <person name="Lipzen A."/>
            <person name="Daum C."/>
            <person name="Hundley H."/>
            <person name="Pangilinan J."/>
            <person name="Johnson J."/>
            <person name="Barry K."/>
            <person name="LaButti K."/>
            <person name="Ng V."/>
            <person name="Ahrendt S."/>
            <person name="Min B."/>
            <person name="Choi I.G."/>
            <person name="Park H."/>
            <person name="Plett J.M."/>
            <person name="Magnuson J."/>
            <person name="Spatafora J.W."/>
            <person name="Nagy L.G."/>
            <person name="Henrissat B."/>
            <person name="Grigoriev I.V."/>
            <person name="Yang Z.L."/>
            <person name="Xu J."/>
            <person name="Martin F.M."/>
        </authorList>
    </citation>
    <scope>NUCLEOTIDE SEQUENCE</scope>
    <source>
        <strain evidence="1">ATCC 28755</strain>
    </source>
</reference>
<dbReference type="Proteomes" id="UP000790377">
    <property type="component" value="Unassembled WGS sequence"/>
</dbReference>
<dbReference type="EMBL" id="MU267683">
    <property type="protein sequence ID" value="KAH7911290.1"/>
    <property type="molecule type" value="Genomic_DNA"/>
</dbReference>
<proteinExistence type="predicted"/>
<evidence type="ECO:0000313" key="2">
    <source>
        <dbReference type="Proteomes" id="UP000790377"/>
    </source>
</evidence>
<keyword evidence="2" id="KW-1185">Reference proteome</keyword>
<accession>A0ACB8ADU1</accession>
<gene>
    <name evidence="1" type="ORF">BJ138DRAFT_941467</name>
</gene>
<organism evidence="1 2">
    <name type="scientific">Hygrophoropsis aurantiaca</name>
    <dbReference type="NCBI Taxonomy" id="72124"/>
    <lineage>
        <taxon>Eukaryota</taxon>
        <taxon>Fungi</taxon>
        <taxon>Dikarya</taxon>
        <taxon>Basidiomycota</taxon>
        <taxon>Agaricomycotina</taxon>
        <taxon>Agaricomycetes</taxon>
        <taxon>Agaricomycetidae</taxon>
        <taxon>Boletales</taxon>
        <taxon>Coniophorineae</taxon>
        <taxon>Hygrophoropsidaceae</taxon>
        <taxon>Hygrophoropsis</taxon>
    </lineage>
</organism>